<accession>A0ABS5E4K3</accession>
<reference evidence="8 9" key="1">
    <citation type="submission" date="2021-04" db="EMBL/GenBank/DDBJ databases">
        <title>The complete genome sequence of Neokomagataea sp. TBRC 2177.</title>
        <authorList>
            <person name="Charoenyingcharoen P."/>
            <person name="Yukphan P."/>
        </authorList>
    </citation>
    <scope>NUCLEOTIDE SEQUENCE [LARGE SCALE GENOMIC DNA]</scope>
    <source>
        <strain evidence="8 9">TBRC 2177</strain>
    </source>
</reference>
<feature type="coiled-coil region" evidence="4">
    <location>
        <begin position="246"/>
        <end position="283"/>
    </location>
</feature>
<evidence type="ECO:0000256" key="2">
    <source>
        <dbReference type="ARBA" id="ARBA00029447"/>
    </source>
</evidence>
<dbReference type="Gene3D" id="1.10.287.950">
    <property type="entry name" value="Methyl-accepting chemotaxis protein"/>
    <property type="match status" value="1"/>
</dbReference>
<dbReference type="InterPro" id="IPR003660">
    <property type="entry name" value="HAMP_dom"/>
</dbReference>
<proteinExistence type="inferred from homology"/>
<evidence type="ECO:0000259" key="6">
    <source>
        <dbReference type="PROSITE" id="PS50111"/>
    </source>
</evidence>
<comment type="similarity">
    <text evidence="2">Belongs to the methyl-accepting chemotaxis (MCP) protein family.</text>
</comment>
<dbReference type="Pfam" id="PF00672">
    <property type="entry name" value="HAMP"/>
    <property type="match status" value="1"/>
</dbReference>
<dbReference type="InterPro" id="IPR004089">
    <property type="entry name" value="MCPsignal_dom"/>
</dbReference>
<dbReference type="PROSITE" id="PS50885">
    <property type="entry name" value="HAMP"/>
    <property type="match status" value="2"/>
</dbReference>
<evidence type="ECO:0000256" key="5">
    <source>
        <dbReference type="SAM" id="Phobius"/>
    </source>
</evidence>
<dbReference type="SUPFAM" id="SSF58104">
    <property type="entry name" value="Methyl-accepting chemotaxis protein (MCP) signaling domain"/>
    <property type="match status" value="1"/>
</dbReference>
<feature type="transmembrane region" description="Helical" evidence="5">
    <location>
        <begin position="12"/>
        <end position="31"/>
    </location>
</feature>
<name>A0ABS5E4K3_9PROT</name>
<protein>
    <submittedName>
        <fullName evidence="8">Methyl-accepting chemotaxis protein</fullName>
    </submittedName>
</protein>
<dbReference type="PANTHER" id="PTHR43531:SF11">
    <property type="entry name" value="METHYL-ACCEPTING CHEMOTAXIS PROTEIN 3"/>
    <property type="match status" value="1"/>
</dbReference>
<keyword evidence="1" id="KW-0145">Chemotaxis</keyword>
<evidence type="ECO:0000256" key="3">
    <source>
        <dbReference type="PROSITE-ProRule" id="PRU00284"/>
    </source>
</evidence>
<dbReference type="SMART" id="SM00283">
    <property type="entry name" value="MA"/>
    <property type="match status" value="1"/>
</dbReference>
<dbReference type="Proteomes" id="UP000677812">
    <property type="component" value="Unassembled WGS sequence"/>
</dbReference>
<feature type="coiled-coil region" evidence="4">
    <location>
        <begin position="565"/>
        <end position="592"/>
    </location>
</feature>
<dbReference type="Pfam" id="PF00015">
    <property type="entry name" value="MCPsignal"/>
    <property type="match status" value="1"/>
</dbReference>
<organism evidence="8 9">
    <name type="scientific">Neokomagataea anthophila</name>
    <dbReference type="NCBI Taxonomy" id="2826925"/>
    <lineage>
        <taxon>Bacteria</taxon>
        <taxon>Pseudomonadati</taxon>
        <taxon>Pseudomonadota</taxon>
        <taxon>Alphaproteobacteria</taxon>
        <taxon>Acetobacterales</taxon>
        <taxon>Acetobacteraceae</taxon>
        <taxon>Neokomagataea</taxon>
    </lineage>
</organism>
<keyword evidence="9" id="KW-1185">Reference proteome</keyword>
<dbReference type="EMBL" id="JAGRQH010000001">
    <property type="protein sequence ID" value="MBR0558801.1"/>
    <property type="molecule type" value="Genomic_DNA"/>
</dbReference>
<evidence type="ECO:0000259" key="7">
    <source>
        <dbReference type="PROSITE" id="PS50885"/>
    </source>
</evidence>
<keyword evidence="3" id="KW-0807">Transducer</keyword>
<comment type="caution">
    <text evidence="8">The sequence shown here is derived from an EMBL/GenBank/DDBJ whole genome shotgun (WGS) entry which is preliminary data.</text>
</comment>
<dbReference type="RefSeq" id="WP_211680322.1">
    <property type="nucleotide sequence ID" value="NZ_JAGRQH010000001.1"/>
</dbReference>
<dbReference type="SMART" id="SM00304">
    <property type="entry name" value="HAMP"/>
    <property type="match status" value="3"/>
</dbReference>
<feature type="domain" description="HAMP" evidence="7">
    <location>
        <begin position="209"/>
        <end position="262"/>
    </location>
</feature>
<evidence type="ECO:0000313" key="9">
    <source>
        <dbReference type="Proteomes" id="UP000677812"/>
    </source>
</evidence>
<keyword evidence="5" id="KW-0812">Transmembrane</keyword>
<evidence type="ECO:0000313" key="8">
    <source>
        <dbReference type="EMBL" id="MBR0558801.1"/>
    </source>
</evidence>
<dbReference type="Gene3D" id="6.10.340.10">
    <property type="match status" value="1"/>
</dbReference>
<dbReference type="InterPro" id="IPR051310">
    <property type="entry name" value="MCP_chemotaxis"/>
</dbReference>
<evidence type="ECO:0000256" key="1">
    <source>
        <dbReference type="ARBA" id="ARBA00022500"/>
    </source>
</evidence>
<keyword evidence="5" id="KW-1133">Transmembrane helix</keyword>
<keyword evidence="5" id="KW-0472">Membrane</keyword>
<gene>
    <name evidence="8" type="ORF">KB213_01815</name>
</gene>
<dbReference type="SUPFAM" id="SSF158472">
    <property type="entry name" value="HAMP domain-like"/>
    <property type="match status" value="1"/>
</dbReference>
<dbReference type="PROSITE" id="PS50111">
    <property type="entry name" value="CHEMOTAXIS_TRANSDUC_2"/>
    <property type="match status" value="1"/>
</dbReference>
<sequence>MLKNTLIKTKIALVAFSLAVVALVGNAFLSYNEIKTEESYRKLVQVDDPGTIELTRATDKINALLYATHRMLEQVHTSTVLETQKRFERDIEGMDAVLNEARRKDPQMAQTLEPFNKRWIELRRMFRQAGAAVKQGDVEQVIDNLNYLDRDGVNFALDIGSLASKRIMSVDNKANSIMKSASFSIYLCMSIVFFSILIFSIISYYVANRGIVSPLLSVRDHMLALARGILNEDIVHKERGDEVGAMAKALHIMQNALVQARRLEDEQRLLEENAARERELAAERAARDAAFEKQAIDAIRKGLSEAAEGNLTYHVDTDFPDRLLIMRDDFNSSFVKLRQTLMAVQSGIVVINSGASEVATASTDISRRIDRQAQSIEQSSVALGRVSGMLRDSAESAKKVAEVTDKARETAEHSAQKMQGAVDAMGRIEGSFKEISQVIGLIDDIAFQTNLLALNAGIEAARAGDAGSGFAVVAREVRTLALRSAESARQVKELVSNSGHFVQDGVVQVNDAGGALENILRQVGEINQYVAEIAQASSGQSIAVEEVNLAVGEMTQTIQQNAAMLEQTTTSIASLDQEAMRLKKRISLFKLESEGHVLDYVKAHSFSKKELSLSS</sequence>
<dbReference type="PANTHER" id="PTHR43531">
    <property type="entry name" value="PROTEIN ICFG"/>
    <property type="match status" value="1"/>
</dbReference>
<keyword evidence="4" id="KW-0175">Coiled coil</keyword>
<feature type="domain" description="HAMP" evidence="7">
    <location>
        <begin position="294"/>
        <end position="342"/>
    </location>
</feature>
<feature type="domain" description="Methyl-accepting transducer" evidence="6">
    <location>
        <begin position="347"/>
        <end position="576"/>
    </location>
</feature>
<feature type="transmembrane region" description="Helical" evidence="5">
    <location>
        <begin position="183"/>
        <end position="207"/>
    </location>
</feature>
<evidence type="ECO:0000256" key="4">
    <source>
        <dbReference type="SAM" id="Coils"/>
    </source>
</evidence>
<dbReference type="CDD" id="cd11386">
    <property type="entry name" value="MCP_signal"/>
    <property type="match status" value="1"/>
</dbReference>